<name>A0ACD5H9F3_9PROT</name>
<gene>
    <name evidence="1" type="ORF">GL267_005840</name>
</gene>
<reference evidence="1" key="1">
    <citation type="submission" date="2023-06" db="EMBL/GenBank/DDBJ databases">
        <title>Complete and circular genome of Acidithiobacillus ferrianus DSM 107098.</title>
        <authorList>
            <person name="Norris P.R."/>
            <person name="Falagan C."/>
            <person name="Moya-Beltran A."/>
            <person name="Castro M."/>
            <person name="Quatrini R."/>
            <person name="Johnson D.B."/>
        </authorList>
    </citation>
    <scope>NUCLEOTIDE SEQUENCE</scope>
    <source>
        <strain evidence="1">MG</strain>
    </source>
</reference>
<accession>A0ACD5H9F3</accession>
<sequence>MALATGRVAGLKALTRWPREGRELFPDQFLPALGIRERQALGRFVLQTSLRQFAQWQKMGLDLFLSINVTPEEIDSPGFTDTFFSILITQPGIPPETLVLEIGEILEQDVALGHLQRLRSAGVKIALDDVGSAYASLLRLKNLPIDKIKIDQGFLLVYVTIVLGMRELRRRNTDCEQLLRKDTKIFINYKVTTHFLEHYP</sequence>
<dbReference type="Proteomes" id="UP000470022">
    <property type="component" value="Chromosome"/>
</dbReference>
<evidence type="ECO:0000313" key="1">
    <source>
        <dbReference type="EMBL" id="XRI70211.1"/>
    </source>
</evidence>
<protein>
    <submittedName>
        <fullName evidence="1">EAL domain-containing protein</fullName>
    </submittedName>
</protein>
<organism evidence="1 2">
    <name type="scientific">Acidithiobacillus ferrianus</name>
    <dbReference type="NCBI Taxonomy" id="2678518"/>
    <lineage>
        <taxon>Bacteria</taxon>
        <taxon>Pseudomonadati</taxon>
        <taxon>Pseudomonadota</taxon>
        <taxon>Acidithiobacillia</taxon>
        <taxon>Acidithiobacillales</taxon>
        <taxon>Acidithiobacillaceae</taxon>
        <taxon>Acidithiobacillus</taxon>
    </lineage>
</organism>
<keyword evidence="2" id="KW-1185">Reference proteome</keyword>
<dbReference type="EMBL" id="CP127523">
    <property type="protein sequence ID" value="XRI70211.1"/>
    <property type="molecule type" value="Genomic_DNA"/>
</dbReference>
<proteinExistence type="predicted"/>
<evidence type="ECO:0000313" key="2">
    <source>
        <dbReference type="Proteomes" id="UP000470022"/>
    </source>
</evidence>